<dbReference type="AlphaFoldDB" id="A0A6N7WFU3"/>
<reference evidence="1 2" key="1">
    <citation type="submission" date="2019-08" db="EMBL/GenBank/DDBJ databases">
        <title>In-depth cultivation of the pig gut microbiome towards novel bacterial diversity and tailored functional studies.</title>
        <authorList>
            <person name="Wylensek D."/>
            <person name="Hitch T.C.A."/>
            <person name="Clavel T."/>
        </authorList>
    </citation>
    <scope>NUCLEOTIDE SEQUENCE [LARGE SCALE GENOMIC DNA]</scope>
    <source>
        <strain evidence="1 2">WCA-389-WT-23B</strain>
    </source>
</reference>
<dbReference type="InterPro" id="IPR053161">
    <property type="entry name" value="Ulvan_degrading_GH"/>
</dbReference>
<dbReference type="EMBL" id="VUMI01000011">
    <property type="protein sequence ID" value="MSS88358.1"/>
    <property type="molecule type" value="Genomic_DNA"/>
</dbReference>
<gene>
    <name evidence="1" type="ORF">FYJ45_08655</name>
</gene>
<name>A0A6N7WFU3_9FIRM</name>
<dbReference type="PANTHER" id="PTHR36848:SF2">
    <property type="entry name" value="SECRETED PROTEIN"/>
    <property type="match status" value="1"/>
</dbReference>
<organism evidence="1 2">
    <name type="scientific">Eisenbergiella porci</name>
    <dbReference type="NCBI Taxonomy" id="2652274"/>
    <lineage>
        <taxon>Bacteria</taxon>
        <taxon>Bacillati</taxon>
        <taxon>Bacillota</taxon>
        <taxon>Clostridia</taxon>
        <taxon>Lachnospirales</taxon>
        <taxon>Lachnospiraceae</taxon>
        <taxon>Eisenbergiella</taxon>
    </lineage>
</organism>
<accession>A0A6N7WFU3</accession>
<comment type="caution">
    <text evidence="1">The sequence shown here is derived from an EMBL/GenBank/DDBJ whole genome shotgun (WGS) entry which is preliminary data.</text>
</comment>
<dbReference type="RefSeq" id="WP_154464288.1">
    <property type="nucleotide sequence ID" value="NZ_JAXDZL010000006.1"/>
</dbReference>
<proteinExistence type="predicted"/>
<dbReference type="GeneID" id="86053120"/>
<sequence length="461" mass="51766">MSEFSNNWSSCQPNWLHARLYTDFLARNQLVLRQGSSKMDLAVYRHSYEEIIDFNHAVKLYDDDGLLEQPGYTYDFVSPSSLELSGLYVSDGRLAPDGPAYQALLLNAQQFLPYSTALKLLEFTKAGLPVLFIGTLPGQSAFHLEKDIYPIIEEMLRLPLVKQVDSVRSVPSVLLELGILPNARYHSPSKMLNVHRQTQQADFYYFYNYGDADTYPLAREMAAVKTDVTLHGSGVPFLLNAWDGRITPIAAYESTDTTVTLRLRLDKNDSCIIALIREPGYLDTAFPGLHTVLPELWAEYTDGQQILLKSLTGARIDVPFSDKKVVSAGFTAIPASIPLKGWELTLEKWSESPVPNESIKSIQTFFSLEHLVPWKELPGQEFTSGIGTYRISFSLDNGWEDCGENTLCITVASTLLNALLAYSNCHPLSFSRWQKEIRVPDAYGILNDVTLVPYAWSIPEN</sequence>
<evidence type="ECO:0000313" key="1">
    <source>
        <dbReference type="EMBL" id="MSS88358.1"/>
    </source>
</evidence>
<dbReference type="Pfam" id="PF17132">
    <property type="entry name" value="Glyco_hydro_106"/>
    <property type="match status" value="1"/>
</dbReference>
<keyword evidence="2" id="KW-1185">Reference proteome</keyword>
<protein>
    <submittedName>
        <fullName evidence="1">Uncharacterized protein</fullName>
    </submittedName>
</protein>
<dbReference type="Proteomes" id="UP000436047">
    <property type="component" value="Unassembled WGS sequence"/>
</dbReference>
<evidence type="ECO:0000313" key="2">
    <source>
        <dbReference type="Proteomes" id="UP000436047"/>
    </source>
</evidence>
<dbReference type="PANTHER" id="PTHR36848">
    <property type="entry name" value="DNA-BINDING PROTEIN (PUTATIVE SECRETED PROTEIN)-RELATED"/>
    <property type="match status" value="1"/>
</dbReference>